<organism evidence="2 3">
    <name type="scientific">Oleomonas cavernae</name>
    <dbReference type="NCBI Taxonomy" id="2320859"/>
    <lineage>
        <taxon>Bacteria</taxon>
        <taxon>Pseudomonadati</taxon>
        <taxon>Pseudomonadota</taxon>
        <taxon>Alphaproteobacteria</taxon>
        <taxon>Acetobacterales</taxon>
        <taxon>Acetobacteraceae</taxon>
        <taxon>Oleomonas</taxon>
    </lineage>
</organism>
<evidence type="ECO:0000256" key="1">
    <source>
        <dbReference type="SAM" id="Coils"/>
    </source>
</evidence>
<accession>A0A418WEY9</accession>
<evidence type="ECO:0008006" key="4">
    <source>
        <dbReference type="Google" id="ProtNLM"/>
    </source>
</evidence>
<dbReference type="EMBL" id="QYUK01000011">
    <property type="protein sequence ID" value="RJF88593.1"/>
    <property type="molecule type" value="Genomic_DNA"/>
</dbReference>
<evidence type="ECO:0000313" key="2">
    <source>
        <dbReference type="EMBL" id="RJF88593.1"/>
    </source>
</evidence>
<dbReference type="OrthoDB" id="8039031at2"/>
<keyword evidence="3" id="KW-1185">Reference proteome</keyword>
<feature type="coiled-coil region" evidence="1">
    <location>
        <begin position="172"/>
        <end position="199"/>
    </location>
</feature>
<sequence>MAGGHLLGGIIKWAQREEWREALAEALERHLGDACAENEVDFEELPELVGEHFVATLWGCAFEDFLTVEFDDGANIVDDYLKRRGWKETARIRDYLAALRRSVMSLYEVSDILPGQSFLARDLVRGGEPVRVSEVSATKAMRQWDRLAARLVTVGGKTIMGGGALRFEHRTATEVLDALAQLRRQAQEYIKNLAEEEGVAPQSAALGELLSGDASLAAAASLFTNIWLGALLDKVLGDAEPQLSNTDGDPLEFTIVRFPLAEGVSVVEIGDRLDDLPGLQPAGDQIWDWFDVGPVPSPAIQGVRYLSLNDSGATLHGSIELTGQTLTLRVNSIRRSDAGRLMLEQALPGLLGQAVTAPDVPDPASPGRPVTTGLSPEAEREIIWQTLDAHYRSVMDQPVAMIGNEAPREAVQTAEGRERVVAWLKYLENQSAAHPKGEPLADYDFTWLWQELGLLASRR</sequence>
<keyword evidence="1" id="KW-0175">Coiled coil</keyword>
<dbReference type="RefSeq" id="WP_119779227.1">
    <property type="nucleotide sequence ID" value="NZ_QYUK01000011.1"/>
</dbReference>
<dbReference type="Proteomes" id="UP000284605">
    <property type="component" value="Unassembled WGS sequence"/>
</dbReference>
<dbReference type="InterPro" id="IPR058292">
    <property type="entry name" value="DUF7986"/>
</dbReference>
<evidence type="ECO:0000313" key="3">
    <source>
        <dbReference type="Proteomes" id="UP000284605"/>
    </source>
</evidence>
<gene>
    <name evidence="2" type="ORF">D3874_17640</name>
</gene>
<reference evidence="2 3" key="1">
    <citation type="submission" date="2018-09" db="EMBL/GenBank/DDBJ databases">
        <authorList>
            <person name="Zhu H."/>
        </authorList>
    </citation>
    <scope>NUCLEOTIDE SEQUENCE [LARGE SCALE GENOMIC DNA]</scope>
    <source>
        <strain evidence="2 3">K1W22B-8</strain>
    </source>
</reference>
<protein>
    <recommendedName>
        <fullName evidence="4">DUF2384 domain-containing protein</fullName>
    </recommendedName>
</protein>
<dbReference type="Pfam" id="PF25948">
    <property type="entry name" value="DUF7986"/>
    <property type="match status" value="1"/>
</dbReference>
<dbReference type="AlphaFoldDB" id="A0A418WEY9"/>
<name>A0A418WEY9_9PROT</name>
<proteinExistence type="predicted"/>
<comment type="caution">
    <text evidence="2">The sequence shown here is derived from an EMBL/GenBank/DDBJ whole genome shotgun (WGS) entry which is preliminary data.</text>
</comment>